<dbReference type="Pfam" id="PF01547">
    <property type="entry name" value="SBP_bac_1"/>
    <property type="match status" value="1"/>
</dbReference>
<sequence>MAVVSAAHGRWRRTGLAVSALLAGALAVAACGPSISNDAGDGDALTLPEDFEPSGEITIWDRSGDLFQVFDTVIERFNEKYPDIKVNHLAVDIDAKLANTLISGAEVPDGTFIDDSQVSTLSPHLYDLTELLAPYEKDIVTQKLAVGSKDGRFYGVPWDLDPGLLYYRADVLEDAGVDPDSIATYDDLLEAARTVKEKNPDSYPIRLEEGAYLGQMWLEMFANQAGTNMTDEEGNLRLDSDEYRQILGWLQTVVQEDLGAKATYMDPTDLQRLDDGTTVFVPWSIWWDYVPQTVLTQTQGAWRAMLLPAWEEGGARSGAMGGSSFAIPKDAQNPELAWLFYEFLVFDPEGYQLVYGPNEIYPGGLNTSIPSYLPALRGEPLFDPVPALGDQNLWEIASQAANEVPGGVPTPSWWPSAVDYLGDNLQRLLDGTMTPDEVIESSTRDIQTNLVDRG</sequence>
<keyword evidence="7" id="KW-1185">Reference proteome</keyword>
<feature type="chain" id="PRO_5018139787" evidence="5">
    <location>
        <begin position="30"/>
        <end position="454"/>
    </location>
</feature>
<evidence type="ECO:0000313" key="7">
    <source>
        <dbReference type="Proteomes" id="UP000275356"/>
    </source>
</evidence>
<reference evidence="6 7" key="1">
    <citation type="submission" date="2018-11" db="EMBL/GenBank/DDBJ databases">
        <title>Sequencing the genomes of 1000 actinobacteria strains.</title>
        <authorList>
            <person name="Klenk H.-P."/>
        </authorList>
    </citation>
    <scope>NUCLEOTIDE SEQUENCE [LARGE SCALE GENOMIC DNA]</scope>
    <source>
        <strain evidence="6 7">DSM 13521</strain>
    </source>
</reference>
<dbReference type="OrthoDB" id="1650177at2"/>
<comment type="subcellular location">
    <subcellularLocation>
        <location evidence="1">Cell envelope</location>
    </subcellularLocation>
</comment>
<comment type="similarity">
    <text evidence="2">Belongs to the bacterial solute-binding protein 1 family.</text>
</comment>
<dbReference type="EMBL" id="RKHQ01000001">
    <property type="protein sequence ID" value="ROR95866.1"/>
    <property type="molecule type" value="Genomic_DNA"/>
</dbReference>
<evidence type="ECO:0000256" key="2">
    <source>
        <dbReference type="ARBA" id="ARBA00008520"/>
    </source>
</evidence>
<comment type="caution">
    <text evidence="6">The sequence shown here is derived from an EMBL/GenBank/DDBJ whole genome shotgun (WGS) entry which is preliminary data.</text>
</comment>
<dbReference type="Proteomes" id="UP000275356">
    <property type="component" value="Unassembled WGS sequence"/>
</dbReference>
<feature type="signal peptide" evidence="5">
    <location>
        <begin position="1"/>
        <end position="29"/>
    </location>
</feature>
<evidence type="ECO:0000256" key="5">
    <source>
        <dbReference type="SAM" id="SignalP"/>
    </source>
</evidence>
<accession>A0A3N2D7U4</accession>
<dbReference type="InterPro" id="IPR006059">
    <property type="entry name" value="SBP"/>
</dbReference>
<keyword evidence="4 5" id="KW-0732">Signal</keyword>
<dbReference type="GO" id="GO:0030313">
    <property type="term" value="C:cell envelope"/>
    <property type="evidence" value="ECO:0007669"/>
    <property type="project" value="UniProtKB-SubCell"/>
</dbReference>
<evidence type="ECO:0000313" key="6">
    <source>
        <dbReference type="EMBL" id="ROR95866.1"/>
    </source>
</evidence>
<evidence type="ECO:0000256" key="4">
    <source>
        <dbReference type="ARBA" id="ARBA00022729"/>
    </source>
</evidence>
<dbReference type="SUPFAM" id="SSF53850">
    <property type="entry name" value="Periplasmic binding protein-like II"/>
    <property type="match status" value="1"/>
</dbReference>
<name>A0A3N2D7U4_9MICO</name>
<dbReference type="PANTHER" id="PTHR43649:SF31">
    <property type="entry name" value="SN-GLYCEROL-3-PHOSPHATE-BINDING PERIPLASMIC PROTEIN UGPB"/>
    <property type="match status" value="1"/>
</dbReference>
<dbReference type="InterPro" id="IPR050490">
    <property type="entry name" value="Bact_solute-bd_prot1"/>
</dbReference>
<protein>
    <submittedName>
        <fullName evidence="6">Carbohydrate ABC transporter substrate-binding protein (CUT1 family)</fullName>
    </submittedName>
</protein>
<dbReference type="Gene3D" id="3.40.190.10">
    <property type="entry name" value="Periplasmic binding protein-like II"/>
    <property type="match status" value="1"/>
</dbReference>
<dbReference type="PANTHER" id="PTHR43649">
    <property type="entry name" value="ARABINOSE-BINDING PROTEIN-RELATED"/>
    <property type="match status" value="1"/>
</dbReference>
<keyword evidence="3" id="KW-0813">Transport</keyword>
<organism evidence="6 7">
    <name type="scientific">Salana multivorans</name>
    <dbReference type="NCBI Taxonomy" id="120377"/>
    <lineage>
        <taxon>Bacteria</taxon>
        <taxon>Bacillati</taxon>
        <taxon>Actinomycetota</taxon>
        <taxon>Actinomycetes</taxon>
        <taxon>Micrococcales</taxon>
        <taxon>Beutenbergiaceae</taxon>
        <taxon>Salana</taxon>
    </lineage>
</organism>
<evidence type="ECO:0000256" key="1">
    <source>
        <dbReference type="ARBA" id="ARBA00004196"/>
    </source>
</evidence>
<evidence type="ECO:0000256" key="3">
    <source>
        <dbReference type="ARBA" id="ARBA00022448"/>
    </source>
</evidence>
<dbReference type="RefSeq" id="WP_123738122.1">
    <property type="nucleotide sequence ID" value="NZ_RKHQ01000001.1"/>
</dbReference>
<dbReference type="AlphaFoldDB" id="A0A3N2D7U4"/>
<proteinExistence type="inferred from homology"/>
<gene>
    <name evidence="6" type="ORF">EDD28_0429</name>
</gene>